<protein>
    <submittedName>
        <fullName evidence="1">Uncharacterized protein</fullName>
    </submittedName>
</protein>
<name>A0A0B7N8F6_9FUNG</name>
<accession>A0A0B7N8F6</accession>
<dbReference type="EMBL" id="LN730506">
    <property type="protein sequence ID" value="CEP13724.1"/>
    <property type="molecule type" value="Genomic_DNA"/>
</dbReference>
<dbReference type="Proteomes" id="UP000054107">
    <property type="component" value="Unassembled WGS sequence"/>
</dbReference>
<gene>
    <name evidence="1" type="primary">PARPA_07854.1 scaffold 30876</name>
</gene>
<evidence type="ECO:0000313" key="1">
    <source>
        <dbReference type="EMBL" id="CEP13724.1"/>
    </source>
</evidence>
<reference evidence="1 2" key="1">
    <citation type="submission" date="2014-09" db="EMBL/GenBank/DDBJ databases">
        <authorList>
            <person name="Ellenberger Sabrina"/>
        </authorList>
    </citation>
    <scope>NUCLEOTIDE SEQUENCE [LARGE SCALE GENOMIC DNA]</scope>
    <source>
        <strain evidence="1 2">CBS 412.66</strain>
    </source>
</reference>
<keyword evidence="2" id="KW-1185">Reference proteome</keyword>
<dbReference type="OrthoDB" id="2246451at2759"/>
<organism evidence="1 2">
    <name type="scientific">Parasitella parasitica</name>
    <dbReference type="NCBI Taxonomy" id="35722"/>
    <lineage>
        <taxon>Eukaryota</taxon>
        <taxon>Fungi</taxon>
        <taxon>Fungi incertae sedis</taxon>
        <taxon>Mucoromycota</taxon>
        <taxon>Mucoromycotina</taxon>
        <taxon>Mucoromycetes</taxon>
        <taxon>Mucorales</taxon>
        <taxon>Mucorineae</taxon>
        <taxon>Mucoraceae</taxon>
        <taxon>Parasitella</taxon>
    </lineage>
</organism>
<dbReference type="AlphaFoldDB" id="A0A0B7N8F6"/>
<evidence type="ECO:0000313" key="2">
    <source>
        <dbReference type="Proteomes" id="UP000054107"/>
    </source>
</evidence>
<sequence length="312" mass="36015">MHEEKAFPAIERFVRLALSQQEDDTTDLINFDPPQRLLSDQFLSHLAIDDRLRKHVTAYWSSETKTRLFLQYNELLDTELLDLIAIYTLPERYVSMHEIQQQLSQYHLLKIAMASSALSEILINKLASFVVLFADWRVVRIMQNVCRILEPAKSCKVFTDFILQDLKSPFNYIHCGPLASIETRRNLVWSLSVASVRNIWPLVNSLVGWVQTSDLWSSALEDTLIYVNWIICPTNDNRESRSFSDLKSWIQSSQGKGLFHNLASLWRKLFSDNAVILSLFVIAILNQLNIDQQIALIQKIYFSSVAEDDASM</sequence>
<proteinExistence type="predicted"/>